<protein>
    <recommendedName>
        <fullName evidence="3">Alpha/beta hydrolase fold-3 domain-containing protein</fullName>
    </recommendedName>
</protein>
<dbReference type="GO" id="GO:0016787">
    <property type="term" value="F:hydrolase activity"/>
    <property type="evidence" value="ECO:0007669"/>
    <property type="project" value="UniProtKB-KW"/>
</dbReference>
<dbReference type="AlphaFoldDB" id="A0AAV9UJ88"/>
<evidence type="ECO:0000259" key="3">
    <source>
        <dbReference type="Pfam" id="PF07859"/>
    </source>
</evidence>
<feature type="region of interest" description="Disordered" evidence="2">
    <location>
        <begin position="1"/>
        <end position="21"/>
    </location>
</feature>
<keyword evidence="5" id="KW-1185">Reference proteome</keyword>
<evidence type="ECO:0000313" key="4">
    <source>
        <dbReference type="EMBL" id="KAK6342171.1"/>
    </source>
</evidence>
<proteinExistence type="predicted"/>
<keyword evidence="1" id="KW-0378">Hydrolase</keyword>
<gene>
    <name evidence="4" type="ORF">TWF730_001650</name>
</gene>
<evidence type="ECO:0000313" key="5">
    <source>
        <dbReference type="Proteomes" id="UP001373714"/>
    </source>
</evidence>
<feature type="domain" description="Alpha/beta hydrolase fold-3" evidence="3">
    <location>
        <begin position="108"/>
        <end position="318"/>
    </location>
</feature>
<comment type="caution">
    <text evidence="4">The sequence shown here is derived from an EMBL/GenBank/DDBJ whole genome shotgun (WGS) entry which is preliminary data.</text>
</comment>
<dbReference type="SUPFAM" id="SSF53474">
    <property type="entry name" value="alpha/beta-Hydrolases"/>
    <property type="match status" value="1"/>
</dbReference>
<reference evidence="4 5" key="1">
    <citation type="submission" date="2019-10" db="EMBL/GenBank/DDBJ databases">
        <authorList>
            <person name="Palmer J.M."/>
        </authorList>
    </citation>
    <scope>NUCLEOTIDE SEQUENCE [LARGE SCALE GENOMIC DNA]</scope>
    <source>
        <strain evidence="4 5">TWF730</strain>
    </source>
</reference>
<dbReference type="Proteomes" id="UP001373714">
    <property type="component" value="Unassembled WGS sequence"/>
</dbReference>
<name>A0AAV9UJ88_9PEZI</name>
<evidence type="ECO:0000256" key="2">
    <source>
        <dbReference type="SAM" id="MobiDB-lite"/>
    </source>
</evidence>
<dbReference type="InterPro" id="IPR013094">
    <property type="entry name" value="AB_hydrolase_3"/>
</dbReference>
<dbReference type="PANTHER" id="PTHR48081">
    <property type="entry name" value="AB HYDROLASE SUPERFAMILY PROTEIN C4A8.06C"/>
    <property type="match status" value="1"/>
</dbReference>
<dbReference type="Gene3D" id="3.40.50.1820">
    <property type="entry name" value="alpha/beta hydrolase"/>
    <property type="match status" value="1"/>
</dbReference>
<dbReference type="InterPro" id="IPR029058">
    <property type="entry name" value="AB_hydrolase_fold"/>
</dbReference>
<sequence length="356" mass="39214">MAEEANQPYASTIQPDVQAPSSTSITALDELRIRRKDYLKHQNDTQAAALSGRASFLTDVVIWEDPVVLSDGVGLTYRVYAKSHEVSQILQKNGSPDEVTKLGVAGSLIYIHGGGWRVGDLDSEDLTCRRLCHTLNLVVFSINYRKVPEHPYPVPIADAKAGVLAANERYISKLSGLPVIICGSSSGGHIAALITQAAVEGSLNLRLDRTALRGPVTVHPDHVPIRFRKSYNSYDRNDTRGEYQGMASNMRNGVFGMASIPAEIIETGQAFPLWGDFKGHPRSYIEVSDDDVLLDDGLCYAKALEEAGVEVKVKIRKGDHTWWLKKYDTDEGSVVEEDFVREVGLLMSEQLDELSI</sequence>
<feature type="compositionally biased region" description="Polar residues" evidence="2">
    <location>
        <begin position="8"/>
        <end position="21"/>
    </location>
</feature>
<evidence type="ECO:0000256" key="1">
    <source>
        <dbReference type="ARBA" id="ARBA00022801"/>
    </source>
</evidence>
<dbReference type="InterPro" id="IPR050300">
    <property type="entry name" value="GDXG_lipolytic_enzyme"/>
</dbReference>
<dbReference type="EMBL" id="JAVHNS010000010">
    <property type="protein sequence ID" value="KAK6342171.1"/>
    <property type="molecule type" value="Genomic_DNA"/>
</dbReference>
<accession>A0AAV9UJ88</accession>
<dbReference type="Pfam" id="PF07859">
    <property type="entry name" value="Abhydrolase_3"/>
    <property type="match status" value="1"/>
</dbReference>
<organism evidence="4 5">
    <name type="scientific">Orbilia blumenaviensis</name>
    <dbReference type="NCBI Taxonomy" id="1796055"/>
    <lineage>
        <taxon>Eukaryota</taxon>
        <taxon>Fungi</taxon>
        <taxon>Dikarya</taxon>
        <taxon>Ascomycota</taxon>
        <taxon>Pezizomycotina</taxon>
        <taxon>Orbiliomycetes</taxon>
        <taxon>Orbiliales</taxon>
        <taxon>Orbiliaceae</taxon>
        <taxon>Orbilia</taxon>
    </lineage>
</organism>